<evidence type="ECO:0000313" key="2">
    <source>
        <dbReference type="EMBL" id="GAA4577443.1"/>
    </source>
</evidence>
<dbReference type="EMBL" id="BAABGU010000035">
    <property type="protein sequence ID" value="GAA4577443.1"/>
    <property type="molecule type" value="Genomic_DNA"/>
</dbReference>
<dbReference type="Gene3D" id="3.10.28.10">
    <property type="entry name" value="Homing endonucleases"/>
    <property type="match status" value="1"/>
</dbReference>
<sequence>MHPPEVRDRARRLYLSGRTVAASARAVGLPYRTVWHWCRDRPEPKHQGTQLRCFRCRPGVKFPTASTAYAYLLGLYLGDGHLVTTARVPVLRIYCADSWPNLIDFCEAAMKDVLAASVQRVQRQGCVSVQSYGKHWPCLFPQHGPGKKHERRIVLANWQREIVKRHPGHFLRGLFHSDGCRISNRVTVRGKQYVYPRYLFTNESADIMGLCQWALDLLGIAWKMNRRNSLSVARREAVAALDRHVGPKS</sequence>
<evidence type="ECO:0000259" key="1">
    <source>
        <dbReference type="PROSITE" id="PS50819"/>
    </source>
</evidence>
<evidence type="ECO:0000313" key="3">
    <source>
        <dbReference type="Proteomes" id="UP001500307"/>
    </source>
</evidence>
<dbReference type="SUPFAM" id="SSF55608">
    <property type="entry name" value="Homing endonucleases"/>
    <property type="match status" value="1"/>
</dbReference>
<dbReference type="InterPro" id="IPR027434">
    <property type="entry name" value="Homing_endonucl"/>
</dbReference>
<name>A0ABP8T0E7_9ACTN</name>
<gene>
    <name evidence="2" type="ORF">GCM10023176_50970</name>
</gene>
<organism evidence="2 3">
    <name type="scientific">Micromonospora coerulea</name>
    <dbReference type="NCBI Taxonomy" id="47856"/>
    <lineage>
        <taxon>Bacteria</taxon>
        <taxon>Bacillati</taxon>
        <taxon>Actinomycetota</taxon>
        <taxon>Actinomycetes</taxon>
        <taxon>Micromonosporales</taxon>
        <taxon>Micromonosporaceae</taxon>
        <taxon>Micromonospora</taxon>
    </lineage>
</organism>
<dbReference type="PRINTS" id="PR00379">
    <property type="entry name" value="INTEIN"/>
</dbReference>
<accession>A0ABP8T0E7</accession>
<reference evidence="3" key="1">
    <citation type="journal article" date="2019" name="Int. J. Syst. Evol. Microbiol.">
        <title>The Global Catalogue of Microorganisms (GCM) 10K type strain sequencing project: providing services to taxonomists for standard genome sequencing and annotation.</title>
        <authorList>
            <consortium name="The Broad Institute Genomics Platform"/>
            <consortium name="The Broad Institute Genome Sequencing Center for Infectious Disease"/>
            <person name="Wu L."/>
            <person name="Ma J."/>
        </authorList>
    </citation>
    <scope>NUCLEOTIDE SEQUENCE [LARGE SCALE GENOMIC DNA]</scope>
    <source>
        <strain evidence="3">JCM 3175</strain>
    </source>
</reference>
<comment type="caution">
    <text evidence="2">The sequence shown here is derived from an EMBL/GenBank/DDBJ whole genome shotgun (WGS) entry which is preliminary data.</text>
</comment>
<dbReference type="InterPro" id="IPR006142">
    <property type="entry name" value="INTEIN"/>
</dbReference>
<dbReference type="InterPro" id="IPR004042">
    <property type="entry name" value="Intein_endonuc_central"/>
</dbReference>
<protein>
    <recommendedName>
        <fullName evidence="1">DOD-type homing endonuclease domain-containing protein</fullName>
    </recommendedName>
</protein>
<keyword evidence="3" id="KW-1185">Reference proteome</keyword>
<proteinExistence type="predicted"/>
<feature type="domain" description="DOD-type homing endonuclease" evidence="1">
    <location>
        <begin position="72"/>
        <end position="220"/>
    </location>
</feature>
<dbReference type="Proteomes" id="UP001500307">
    <property type="component" value="Unassembled WGS sequence"/>
</dbReference>
<dbReference type="PROSITE" id="PS50819">
    <property type="entry name" value="INTEIN_ENDONUCLEASE"/>
    <property type="match status" value="1"/>
</dbReference>